<keyword evidence="1" id="KW-0472">Membrane</keyword>
<keyword evidence="1" id="KW-0812">Transmembrane</keyword>
<protein>
    <submittedName>
        <fullName evidence="2">DUF192 domain-containing protein</fullName>
    </submittedName>
</protein>
<dbReference type="InterPro" id="IPR038695">
    <property type="entry name" value="Saro_0823-like_sf"/>
</dbReference>
<name>A0ABR9B5R2_9RHOO</name>
<dbReference type="Gene3D" id="2.60.120.1140">
    <property type="entry name" value="Protein of unknown function DUF192"/>
    <property type="match status" value="1"/>
</dbReference>
<dbReference type="Pfam" id="PF02643">
    <property type="entry name" value="DUF192"/>
    <property type="match status" value="1"/>
</dbReference>
<comment type="caution">
    <text evidence="2">The sequence shown here is derived from an EMBL/GenBank/DDBJ whole genome shotgun (WGS) entry which is preliminary data.</text>
</comment>
<keyword evidence="3" id="KW-1185">Reference proteome</keyword>
<evidence type="ECO:0000313" key="2">
    <source>
        <dbReference type="EMBL" id="MBD8501690.1"/>
    </source>
</evidence>
<accession>A0ABR9B5R2</accession>
<dbReference type="InterPro" id="IPR003795">
    <property type="entry name" value="DUF192"/>
</dbReference>
<reference evidence="3" key="1">
    <citation type="submission" date="2023-07" db="EMBL/GenBank/DDBJ databases">
        <title>Thauera sp. CAU 1555 isolated from sand of Yaerae Beach.</title>
        <authorList>
            <person name="Kim W."/>
        </authorList>
    </citation>
    <scope>NUCLEOTIDE SEQUENCE [LARGE SCALE GENOMIC DNA]</scope>
    <source>
        <strain evidence="3">CAU 1555</strain>
    </source>
</reference>
<dbReference type="RefSeq" id="WP_187716526.1">
    <property type="nucleotide sequence ID" value="NZ_JACTAH010000001.1"/>
</dbReference>
<keyword evidence="1" id="KW-1133">Transmembrane helix</keyword>
<proteinExistence type="predicted"/>
<dbReference type="EMBL" id="JACYTO010000001">
    <property type="protein sequence ID" value="MBD8501690.1"/>
    <property type="molecule type" value="Genomic_DNA"/>
</dbReference>
<gene>
    <name evidence="2" type="ORF">IFO67_02230</name>
</gene>
<organism evidence="2 3">
    <name type="scientific">Thauera sedimentorum</name>
    <dbReference type="NCBI Taxonomy" id="2767595"/>
    <lineage>
        <taxon>Bacteria</taxon>
        <taxon>Pseudomonadati</taxon>
        <taxon>Pseudomonadota</taxon>
        <taxon>Betaproteobacteria</taxon>
        <taxon>Rhodocyclales</taxon>
        <taxon>Zoogloeaceae</taxon>
        <taxon>Thauera</taxon>
    </lineage>
</organism>
<evidence type="ECO:0000256" key="1">
    <source>
        <dbReference type="SAM" id="Phobius"/>
    </source>
</evidence>
<sequence length="137" mass="14580">MSQPVKAVSGHSIRGPELAYVAGGQGTPSFALVLAAGFWSRFAGLMLRRPPKGAQGLLLVRCASIHTLFMRYWLDIAWLDGAGRVLACVPDLGPWRARVGPRGTVHVLELKAGSLAAMGIETGCRIEHPALQGRQPG</sequence>
<dbReference type="PANTHER" id="PTHR37953:SF1">
    <property type="entry name" value="UPF0127 PROTEIN MJ1496"/>
    <property type="match status" value="1"/>
</dbReference>
<evidence type="ECO:0000313" key="3">
    <source>
        <dbReference type="Proteomes" id="UP000603602"/>
    </source>
</evidence>
<feature type="transmembrane region" description="Helical" evidence="1">
    <location>
        <begin position="20"/>
        <end position="39"/>
    </location>
</feature>
<dbReference type="PANTHER" id="PTHR37953">
    <property type="entry name" value="UPF0127 PROTEIN MJ1496"/>
    <property type="match status" value="1"/>
</dbReference>
<dbReference type="Proteomes" id="UP000603602">
    <property type="component" value="Unassembled WGS sequence"/>
</dbReference>